<evidence type="ECO:0000313" key="2">
    <source>
        <dbReference type="Proteomes" id="UP001150581"/>
    </source>
</evidence>
<dbReference type="Proteomes" id="UP001150581">
    <property type="component" value="Unassembled WGS sequence"/>
</dbReference>
<keyword evidence="2" id="KW-1185">Reference proteome</keyword>
<sequence>MSDRVQRTGDFILRKLAQKQCQTTSTPLRAPLIVGINGAQGSGKTTLVRGLVDFLTARNISTVGFSLDDLYLPYAEQLEVRRQNPSNPLLCFRGQPGTHDLSLGRSTLTSLLEGTEETRIPRYDKSLHSGYGDRVPLDEWPKAAPPVDVVLFEGWCLGFRSLNTGEFSEYLAGVHGNSVLYKYSRKYSDANLAQINNNLGEFEKTLYGLIDAWVYMRVADVD</sequence>
<dbReference type="EMBL" id="JANBPG010003902">
    <property type="protein sequence ID" value="KAJ1878586.1"/>
    <property type="molecule type" value="Genomic_DNA"/>
</dbReference>
<evidence type="ECO:0000313" key="1">
    <source>
        <dbReference type="EMBL" id="KAJ1878586.1"/>
    </source>
</evidence>
<name>A0ACC1HWI0_9FUNG</name>
<gene>
    <name evidence="1" type="ORF">LPJ66_011862</name>
</gene>
<protein>
    <submittedName>
        <fullName evidence="1">Uncharacterized protein</fullName>
    </submittedName>
</protein>
<organism evidence="1 2">
    <name type="scientific">Kickxella alabastrina</name>
    <dbReference type="NCBI Taxonomy" id="61397"/>
    <lineage>
        <taxon>Eukaryota</taxon>
        <taxon>Fungi</taxon>
        <taxon>Fungi incertae sedis</taxon>
        <taxon>Zoopagomycota</taxon>
        <taxon>Kickxellomycotina</taxon>
        <taxon>Kickxellomycetes</taxon>
        <taxon>Kickxellales</taxon>
        <taxon>Kickxellaceae</taxon>
        <taxon>Kickxella</taxon>
    </lineage>
</organism>
<proteinExistence type="predicted"/>
<accession>A0ACC1HWI0</accession>
<feature type="non-terminal residue" evidence="1">
    <location>
        <position position="222"/>
    </location>
</feature>
<comment type="caution">
    <text evidence="1">The sequence shown here is derived from an EMBL/GenBank/DDBJ whole genome shotgun (WGS) entry which is preliminary data.</text>
</comment>
<reference evidence="1" key="1">
    <citation type="submission" date="2022-07" db="EMBL/GenBank/DDBJ databases">
        <title>Phylogenomic reconstructions and comparative analyses of Kickxellomycotina fungi.</title>
        <authorList>
            <person name="Reynolds N.K."/>
            <person name="Stajich J.E."/>
            <person name="Barry K."/>
            <person name="Grigoriev I.V."/>
            <person name="Crous P."/>
            <person name="Smith M.E."/>
        </authorList>
    </citation>
    <scope>NUCLEOTIDE SEQUENCE</scope>
    <source>
        <strain evidence="1">Benny 63K</strain>
    </source>
</reference>